<dbReference type="Pfam" id="PF01794">
    <property type="entry name" value="Ferric_reduct"/>
    <property type="match status" value="1"/>
</dbReference>
<dbReference type="SFLD" id="SFLDS00052">
    <property type="entry name" value="Ferric_Reductase_Domain"/>
    <property type="match status" value="1"/>
</dbReference>
<evidence type="ECO:0000256" key="12">
    <source>
        <dbReference type="SAM" id="Phobius"/>
    </source>
</evidence>
<reference evidence="14" key="2">
    <citation type="submission" date="2023-06" db="EMBL/GenBank/DDBJ databases">
        <authorList>
            <consortium name="Lawrence Berkeley National Laboratory"/>
            <person name="Mondo S.J."/>
            <person name="Hensen N."/>
            <person name="Bonometti L."/>
            <person name="Westerberg I."/>
            <person name="Brannstrom I.O."/>
            <person name="Guillou S."/>
            <person name="Cros-Aarteil S."/>
            <person name="Calhoun S."/>
            <person name="Haridas S."/>
            <person name="Kuo A."/>
            <person name="Pangilinan J."/>
            <person name="Riley R."/>
            <person name="Labutti K."/>
            <person name="Andreopoulos B."/>
            <person name="Lipzen A."/>
            <person name="Chen C."/>
            <person name="Yanf M."/>
            <person name="Daum C."/>
            <person name="Ng V."/>
            <person name="Clum A."/>
            <person name="Steindorff A."/>
            <person name="Ohm R."/>
            <person name="Martin F."/>
            <person name="Silar P."/>
            <person name="Natvig D."/>
            <person name="Lalanne C."/>
            <person name="Gautier V."/>
            <person name="Ament-Velasquez S.L."/>
            <person name="Kruys A."/>
            <person name="Hutchinson M.I."/>
            <person name="Powell A.J."/>
            <person name="Barry K."/>
            <person name="Miller A.N."/>
            <person name="Grigoriev I.V."/>
            <person name="Debuchy R."/>
            <person name="Gladieux P."/>
            <person name="Thoren M.H."/>
            <person name="Johannesson H."/>
        </authorList>
    </citation>
    <scope>NUCLEOTIDE SEQUENCE</scope>
    <source>
        <strain evidence="14">PSN324</strain>
    </source>
</reference>
<keyword evidence="5" id="KW-0249">Electron transport</keyword>
<sequence>MAGPSGTSAAAGGHGGSSSGTSGSSSGGHGSYSPAMEAFFAQRRMVSEKAVTYYAAGLSGLIAVFVLFHWTRCLCVKLESSKQPLGVLGRPFVATSRLTRNLLVRRVAGFNSAGHALLVTAYVGLNLMAMFIYVQGNSLSNYASRFGWVALSNLAFVIFLALKNTPLAFITAYSYERLNCLHQIAGYTMFTQMLLHGAMYTAFFNGQGRLLTKYAERGEIAAIIAGFAFLGVIFSAVFLRRLWYELFYVVHICCWIIGIITTGFHQPDIGKQMLIITILSASMWVLDRLIRISRVLYYSINNEATLHPLPNGATKIILKKAPARTEPGKHCFVWIPAIRKFETHPFTIHRGSPVEFTVKAQNGFTRDLHKYAVANPGVAVKASIDGPYGTFPDPMDFDKVVLIAGGGGATFTFGLAVNVLERMTDETHKNIVFIWTVREHENLSWFKEQLEMLKTHAHSTKVNVTLFVTRAPTSTSDLPSESGDNSRSSSEGGESPPLSPTESDLEKRGTERDIEKELDRPIETKIDHSATYEKEGTAAAATTRTAAHHIFEHPVKSGRPDTASLIRDAVNTTPPNQRVLVAACGPQGLMRVVRDTTASLIKGDGPGVELHCEQFGW</sequence>
<protein>
    <submittedName>
        <fullName evidence="14">Ferric reductase transmembrane component</fullName>
    </submittedName>
</protein>
<feature type="region of interest" description="Disordered" evidence="11">
    <location>
        <begin position="1"/>
        <end position="29"/>
    </location>
</feature>
<evidence type="ECO:0000256" key="1">
    <source>
        <dbReference type="ARBA" id="ARBA00004141"/>
    </source>
</evidence>
<name>A0AAV9I2V1_9PEZI</name>
<evidence type="ECO:0000313" key="14">
    <source>
        <dbReference type="EMBL" id="KAK4466485.1"/>
    </source>
</evidence>
<dbReference type="PROSITE" id="PS51384">
    <property type="entry name" value="FAD_FR"/>
    <property type="match status" value="1"/>
</dbReference>
<dbReference type="Pfam" id="PF08030">
    <property type="entry name" value="NAD_binding_6"/>
    <property type="match status" value="1"/>
</dbReference>
<dbReference type="InterPro" id="IPR013121">
    <property type="entry name" value="Fe_red_NAD-bd_6"/>
</dbReference>
<keyword evidence="8" id="KW-0406">Ion transport</keyword>
<dbReference type="SUPFAM" id="SSF52343">
    <property type="entry name" value="Ferredoxin reductase-like, C-terminal NADP-linked domain"/>
    <property type="match status" value="1"/>
</dbReference>
<evidence type="ECO:0000256" key="9">
    <source>
        <dbReference type="ARBA" id="ARBA00023136"/>
    </source>
</evidence>
<dbReference type="InterPro" id="IPR051410">
    <property type="entry name" value="Ferric/Cupric_Reductase"/>
</dbReference>
<comment type="caution">
    <text evidence="14">The sequence shown here is derived from an EMBL/GenBank/DDBJ whole genome shotgun (WGS) entry which is preliminary data.</text>
</comment>
<accession>A0AAV9I2V1</accession>
<dbReference type="Proteomes" id="UP001321749">
    <property type="component" value="Unassembled WGS sequence"/>
</dbReference>
<dbReference type="PANTHER" id="PTHR32361:SF9">
    <property type="entry name" value="FERRIC REDUCTASE TRANSMEMBRANE COMPONENT 3-RELATED"/>
    <property type="match status" value="1"/>
</dbReference>
<evidence type="ECO:0000256" key="2">
    <source>
        <dbReference type="ARBA" id="ARBA00006278"/>
    </source>
</evidence>
<feature type="transmembrane region" description="Helical" evidence="12">
    <location>
        <begin position="246"/>
        <end position="266"/>
    </location>
</feature>
<feature type="transmembrane region" description="Helical" evidence="12">
    <location>
        <begin position="220"/>
        <end position="239"/>
    </location>
</feature>
<dbReference type="InterPro" id="IPR017927">
    <property type="entry name" value="FAD-bd_FR_type"/>
</dbReference>
<comment type="subcellular location">
    <subcellularLocation>
        <location evidence="1">Membrane</location>
        <topology evidence="1">Multi-pass membrane protein</topology>
    </subcellularLocation>
</comment>
<evidence type="ECO:0000256" key="7">
    <source>
        <dbReference type="ARBA" id="ARBA00023002"/>
    </source>
</evidence>
<keyword evidence="7" id="KW-0560">Oxidoreductase</keyword>
<evidence type="ECO:0000259" key="13">
    <source>
        <dbReference type="PROSITE" id="PS51384"/>
    </source>
</evidence>
<comment type="similarity">
    <text evidence="2">Belongs to the ferric reductase (FRE) family.</text>
</comment>
<evidence type="ECO:0000256" key="11">
    <source>
        <dbReference type="SAM" id="MobiDB-lite"/>
    </source>
</evidence>
<feature type="transmembrane region" description="Helical" evidence="12">
    <location>
        <begin position="51"/>
        <end position="70"/>
    </location>
</feature>
<dbReference type="SFLD" id="SFLDG01168">
    <property type="entry name" value="Ferric_reductase_subgroup_(FRE"/>
    <property type="match status" value="1"/>
</dbReference>
<evidence type="ECO:0000256" key="3">
    <source>
        <dbReference type="ARBA" id="ARBA00022448"/>
    </source>
</evidence>
<evidence type="ECO:0000256" key="8">
    <source>
        <dbReference type="ARBA" id="ARBA00023065"/>
    </source>
</evidence>
<keyword evidence="9 12" id="KW-0472">Membrane</keyword>
<reference evidence="14" key="1">
    <citation type="journal article" date="2023" name="Mol. Phylogenet. Evol.">
        <title>Genome-scale phylogeny and comparative genomics of the fungal order Sordariales.</title>
        <authorList>
            <person name="Hensen N."/>
            <person name="Bonometti L."/>
            <person name="Westerberg I."/>
            <person name="Brannstrom I.O."/>
            <person name="Guillou S."/>
            <person name="Cros-Aarteil S."/>
            <person name="Calhoun S."/>
            <person name="Haridas S."/>
            <person name="Kuo A."/>
            <person name="Mondo S."/>
            <person name="Pangilinan J."/>
            <person name="Riley R."/>
            <person name="LaButti K."/>
            <person name="Andreopoulos B."/>
            <person name="Lipzen A."/>
            <person name="Chen C."/>
            <person name="Yan M."/>
            <person name="Daum C."/>
            <person name="Ng V."/>
            <person name="Clum A."/>
            <person name="Steindorff A."/>
            <person name="Ohm R.A."/>
            <person name="Martin F."/>
            <person name="Silar P."/>
            <person name="Natvig D.O."/>
            <person name="Lalanne C."/>
            <person name="Gautier V."/>
            <person name="Ament-Velasquez S.L."/>
            <person name="Kruys A."/>
            <person name="Hutchinson M.I."/>
            <person name="Powell A.J."/>
            <person name="Barry K."/>
            <person name="Miller A.N."/>
            <person name="Grigoriev I.V."/>
            <person name="Debuchy R."/>
            <person name="Gladieux P."/>
            <person name="Hiltunen Thoren M."/>
            <person name="Johannesson H."/>
        </authorList>
    </citation>
    <scope>NUCLEOTIDE SEQUENCE</scope>
    <source>
        <strain evidence="14">PSN324</strain>
    </source>
</reference>
<evidence type="ECO:0000256" key="5">
    <source>
        <dbReference type="ARBA" id="ARBA00022982"/>
    </source>
</evidence>
<organism evidence="14 15">
    <name type="scientific">Cladorrhinum samala</name>
    <dbReference type="NCBI Taxonomy" id="585594"/>
    <lineage>
        <taxon>Eukaryota</taxon>
        <taxon>Fungi</taxon>
        <taxon>Dikarya</taxon>
        <taxon>Ascomycota</taxon>
        <taxon>Pezizomycotina</taxon>
        <taxon>Sordariomycetes</taxon>
        <taxon>Sordariomycetidae</taxon>
        <taxon>Sordariales</taxon>
        <taxon>Podosporaceae</taxon>
        <taxon>Cladorrhinum</taxon>
    </lineage>
</organism>
<dbReference type="GO" id="GO:0000293">
    <property type="term" value="F:ferric-chelate reductase activity"/>
    <property type="evidence" value="ECO:0007669"/>
    <property type="project" value="UniProtKB-ARBA"/>
</dbReference>
<dbReference type="InterPro" id="IPR039261">
    <property type="entry name" value="FNR_nucleotide-bd"/>
</dbReference>
<dbReference type="Pfam" id="PF08022">
    <property type="entry name" value="FAD_binding_8"/>
    <property type="match status" value="1"/>
</dbReference>
<feature type="compositionally biased region" description="Low complexity" evidence="11">
    <location>
        <begin position="1"/>
        <end position="11"/>
    </location>
</feature>
<proteinExistence type="inferred from homology"/>
<evidence type="ECO:0000256" key="4">
    <source>
        <dbReference type="ARBA" id="ARBA00022692"/>
    </source>
</evidence>
<feature type="region of interest" description="Disordered" evidence="11">
    <location>
        <begin position="473"/>
        <end position="535"/>
    </location>
</feature>
<keyword evidence="4 12" id="KW-0812">Transmembrane</keyword>
<keyword evidence="15" id="KW-1185">Reference proteome</keyword>
<gene>
    <name evidence="14" type="ORF">QBC42DRAFT_216441</name>
</gene>
<dbReference type="PANTHER" id="PTHR32361">
    <property type="entry name" value="FERRIC/CUPRIC REDUCTASE TRANSMEMBRANE COMPONENT"/>
    <property type="match status" value="1"/>
</dbReference>
<dbReference type="EMBL" id="MU864931">
    <property type="protein sequence ID" value="KAK4466485.1"/>
    <property type="molecule type" value="Genomic_DNA"/>
</dbReference>
<dbReference type="GO" id="GO:0006879">
    <property type="term" value="P:intracellular iron ion homeostasis"/>
    <property type="evidence" value="ECO:0007669"/>
    <property type="project" value="TreeGrafter"/>
</dbReference>
<feature type="domain" description="FAD-binding FR-type" evidence="13">
    <location>
        <begin position="282"/>
        <end position="394"/>
    </location>
</feature>
<evidence type="ECO:0000256" key="10">
    <source>
        <dbReference type="ARBA" id="ARBA00023180"/>
    </source>
</evidence>
<feature type="transmembrane region" description="Helical" evidence="12">
    <location>
        <begin position="146"/>
        <end position="162"/>
    </location>
</feature>
<dbReference type="GO" id="GO:0006826">
    <property type="term" value="P:iron ion transport"/>
    <property type="evidence" value="ECO:0007669"/>
    <property type="project" value="TreeGrafter"/>
</dbReference>
<feature type="compositionally biased region" description="Low complexity" evidence="11">
    <location>
        <begin position="479"/>
        <end position="502"/>
    </location>
</feature>
<dbReference type="CDD" id="cd06186">
    <property type="entry name" value="NOX_Duox_like_FAD_NADP"/>
    <property type="match status" value="1"/>
</dbReference>
<dbReference type="AlphaFoldDB" id="A0AAV9I2V1"/>
<feature type="transmembrane region" description="Helical" evidence="12">
    <location>
        <begin position="113"/>
        <end position="134"/>
    </location>
</feature>
<keyword evidence="6 12" id="KW-1133">Transmembrane helix</keyword>
<dbReference type="Gene3D" id="3.40.50.80">
    <property type="entry name" value="Nucleotide-binding domain of ferredoxin-NADP reductase (FNR) module"/>
    <property type="match status" value="1"/>
</dbReference>
<keyword evidence="10" id="KW-0325">Glycoprotein</keyword>
<keyword evidence="3" id="KW-0813">Transport</keyword>
<evidence type="ECO:0000256" key="6">
    <source>
        <dbReference type="ARBA" id="ARBA00022989"/>
    </source>
</evidence>
<evidence type="ECO:0000313" key="15">
    <source>
        <dbReference type="Proteomes" id="UP001321749"/>
    </source>
</evidence>
<dbReference type="GO" id="GO:0005886">
    <property type="term" value="C:plasma membrane"/>
    <property type="evidence" value="ECO:0007669"/>
    <property type="project" value="TreeGrafter"/>
</dbReference>
<dbReference type="InterPro" id="IPR013112">
    <property type="entry name" value="FAD-bd_8"/>
</dbReference>
<dbReference type="GO" id="GO:0015677">
    <property type="term" value="P:copper ion import"/>
    <property type="evidence" value="ECO:0007669"/>
    <property type="project" value="TreeGrafter"/>
</dbReference>
<dbReference type="InterPro" id="IPR013130">
    <property type="entry name" value="Fe3_Rdtase_TM_dom"/>
</dbReference>
<feature type="compositionally biased region" description="Basic and acidic residues" evidence="11">
    <location>
        <begin position="504"/>
        <end position="535"/>
    </location>
</feature>